<keyword evidence="1" id="KW-1133">Transmembrane helix</keyword>
<feature type="transmembrane region" description="Helical" evidence="1">
    <location>
        <begin position="47"/>
        <end position="66"/>
    </location>
</feature>
<feature type="transmembrane region" description="Helical" evidence="1">
    <location>
        <begin position="204"/>
        <end position="228"/>
    </location>
</feature>
<dbReference type="EMBL" id="SLWS01000002">
    <property type="protein sequence ID" value="TCO62962.1"/>
    <property type="molecule type" value="Genomic_DNA"/>
</dbReference>
<organism evidence="2 3">
    <name type="scientific">Actinocrispum wychmicini</name>
    <dbReference type="NCBI Taxonomy" id="1213861"/>
    <lineage>
        <taxon>Bacteria</taxon>
        <taxon>Bacillati</taxon>
        <taxon>Actinomycetota</taxon>
        <taxon>Actinomycetes</taxon>
        <taxon>Pseudonocardiales</taxon>
        <taxon>Pseudonocardiaceae</taxon>
        <taxon>Actinocrispum</taxon>
    </lineage>
</organism>
<dbReference type="OrthoDB" id="3694782at2"/>
<name>A0A4R2JV87_9PSEU</name>
<keyword evidence="3" id="KW-1185">Reference proteome</keyword>
<feature type="transmembrane region" description="Helical" evidence="1">
    <location>
        <begin position="176"/>
        <end position="198"/>
    </location>
</feature>
<protein>
    <submittedName>
        <fullName evidence="2">Uncharacterized protein DUF4239</fullName>
    </submittedName>
</protein>
<accession>A0A4R2JV87</accession>
<dbReference type="Pfam" id="PF14023">
    <property type="entry name" value="Bestrophin-like"/>
    <property type="match status" value="1"/>
</dbReference>
<gene>
    <name evidence="2" type="ORF">EV192_1021103</name>
</gene>
<evidence type="ECO:0000313" key="3">
    <source>
        <dbReference type="Proteomes" id="UP000295680"/>
    </source>
</evidence>
<dbReference type="RefSeq" id="WP_132115104.1">
    <property type="nucleotide sequence ID" value="NZ_SLWS01000002.1"/>
</dbReference>
<dbReference type="Proteomes" id="UP000295680">
    <property type="component" value="Unassembled WGS sequence"/>
</dbReference>
<proteinExistence type="predicted"/>
<evidence type="ECO:0000313" key="2">
    <source>
        <dbReference type="EMBL" id="TCO62962.1"/>
    </source>
</evidence>
<comment type="caution">
    <text evidence="2">The sequence shown here is derived from an EMBL/GenBank/DDBJ whole genome shotgun (WGS) entry which is preliminary data.</text>
</comment>
<sequence length="254" mass="27793">MAVFVAWGILTGIVASLLTATVAGRLRRTRLGERRKGWQDQTTSQAGALFNVLFLASLVFSVILAWQSYNNAKIHAQDERAALVKLHMTVGALPHGDELRAEVREHTRLLIDNEWPRLETGGTDHDADVRSDHLSQKLLTIQPTDATVQVARTQALKYLDNVLDTRLARLRDAAMGLPWGLVVAVIVAALALISHALLVGLPHAVAPLIPLTAEAALIAMAVFALLLIRQPYHGALDMEPDQLRRALTTFTPVH</sequence>
<dbReference type="InterPro" id="IPR025333">
    <property type="entry name" value="DUF4239"/>
</dbReference>
<dbReference type="AlphaFoldDB" id="A0A4R2JV87"/>
<keyword evidence="1" id="KW-0812">Transmembrane</keyword>
<evidence type="ECO:0000256" key="1">
    <source>
        <dbReference type="SAM" id="Phobius"/>
    </source>
</evidence>
<reference evidence="2 3" key="1">
    <citation type="submission" date="2019-03" db="EMBL/GenBank/DDBJ databases">
        <title>Genomic Encyclopedia of Type Strains, Phase IV (KMG-IV): sequencing the most valuable type-strain genomes for metagenomic binning, comparative biology and taxonomic classification.</title>
        <authorList>
            <person name="Goeker M."/>
        </authorList>
    </citation>
    <scope>NUCLEOTIDE SEQUENCE [LARGE SCALE GENOMIC DNA]</scope>
    <source>
        <strain evidence="2 3">DSM 45934</strain>
    </source>
</reference>
<keyword evidence="1" id="KW-0472">Membrane</keyword>